<dbReference type="RefSeq" id="WP_379707867.1">
    <property type="nucleotide sequence ID" value="NZ_JBHTBS010000001.1"/>
</dbReference>
<accession>A0ABW2L2T1</accession>
<dbReference type="GO" id="GO:0008168">
    <property type="term" value="F:methyltransferase activity"/>
    <property type="evidence" value="ECO:0007669"/>
    <property type="project" value="UniProtKB-KW"/>
</dbReference>
<keyword evidence="2" id="KW-0808">Transferase</keyword>
<protein>
    <submittedName>
        <fullName evidence="2">FkbM family methyltransferase</fullName>
    </submittedName>
</protein>
<dbReference type="InterPro" id="IPR029063">
    <property type="entry name" value="SAM-dependent_MTases_sf"/>
</dbReference>
<evidence type="ECO:0000313" key="3">
    <source>
        <dbReference type="Proteomes" id="UP001596472"/>
    </source>
</evidence>
<evidence type="ECO:0000259" key="1">
    <source>
        <dbReference type="Pfam" id="PF05050"/>
    </source>
</evidence>
<proteinExistence type="predicted"/>
<dbReference type="GO" id="GO:0032259">
    <property type="term" value="P:methylation"/>
    <property type="evidence" value="ECO:0007669"/>
    <property type="project" value="UniProtKB-KW"/>
</dbReference>
<keyword evidence="2" id="KW-0489">Methyltransferase</keyword>
<evidence type="ECO:0000313" key="2">
    <source>
        <dbReference type="EMBL" id="MFC7335599.1"/>
    </source>
</evidence>
<sequence>MVSTPDAKKNTWLLDHAKDVYSQCGEDGIIGKALEMLPERDNWCVEFGAWDGRHMSNTCHLIEDHDYNAVFIEGNPAKVEVLKKNFGHNPKVHPMCRFVGWEGDQTLDKILSETAIPKNFDFLSIDIDGNDWHVWNAVEEYRPKLVIVEFNPTMSNELDYVQPPEFSTQIGCSLKALEVLGKKKGYELICVTAWNGIFVDAKYYDAFGIDDNRCETLRLETDKVTHMFSGYDGRIRMTGYQKLPWINMPILEKAVQVIPRFLQNYPDQMGPIRRNMLGLCRAIAKWRK</sequence>
<feature type="domain" description="Methyltransferase FkbM" evidence="1">
    <location>
        <begin position="105"/>
        <end position="156"/>
    </location>
</feature>
<comment type="caution">
    <text evidence="2">The sequence shown here is derived from an EMBL/GenBank/DDBJ whole genome shotgun (WGS) entry which is preliminary data.</text>
</comment>
<dbReference type="EMBL" id="JBHTBS010000001">
    <property type="protein sequence ID" value="MFC7335599.1"/>
    <property type="molecule type" value="Genomic_DNA"/>
</dbReference>
<reference evidence="3" key="1">
    <citation type="journal article" date="2019" name="Int. J. Syst. Evol. Microbiol.">
        <title>The Global Catalogue of Microorganisms (GCM) 10K type strain sequencing project: providing services to taxonomists for standard genome sequencing and annotation.</title>
        <authorList>
            <consortium name="The Broad Institute Genomics Platform"/>
            <consortium name="The Broad Institute Genome Sequencing Center for Infectious Disease"/>
            <person name="Wu L."/>
            <person name="Ma J."/>
        </authorList>
    </citation>
    <scope>NUCLEOTIDE SEQUENCE [LARGE SCALE GENOMIC DNA]</scope>
    <source>
        <strain evidence="3">CGMCC 4.1467</strain>
    </source>
</reference>
<gene>
    <name evidence="2" type="ORF">ACFQY0_00300</name>
</gene>
<name>A0ABW2L2T1_9BACT</name>
<keyword evidence="3" id="KW-1185">Reference proteome</keyword>
<dbReference type="InterPro" id="IPR006342">
    <property type="entry name" value="FkbM_mtfrase"/>
</dbReference>
<organism evidence="2 3">
    <name type="scientific">Haloferula chungangensis</name>
    <dbReference type="NCBI Taxonomy" id="1048331"/>
    <lineage>
        <taxon>Bacteria</taxon>
        <taxon>Pseudomonadati</taxon>
        <taxon>Verrucomicrobiota</taxon>
        <taxon>Verrucomicrobiia</taxon>
        <taxon>Verrucomicrobiales</taxon>
        <taxon>Verrucomicrobiaceae</taxon>
        <taxon>Haloferula</taxon>
    </lineage>
</organism>
<dbReference type="Pfam" id="PF05050">
    <property type="entry name" value="Methyltransf_21"/>
    <property type="match status" value="1"/>
</dbReference>
<dbReference type="Proteomes" id="UP001596472">
    <property type="component" value="Unassembled WGS sequence"/>
</dbReference>
<dbReference type="SUPFAM" id="SSF53335">
    <property type="entry name" value="S-adenosyl-L-methionine-dependent methyltransferases"/>
    <property type="match status" value="1"/>
</dbReference>